<gene>
    <name evidence="1" type="ORF">Bpfe_029671</name>
</gene>
<protein>
    <submittedName>
        <fullName evidence="1">Uncharacterized protein</fullName>
    </submittedName>
</protein>
<name>A0AAD8AS94_BIOPF</name>
<evidence type="ECO:0000313" key="1">
    <source>
        <dbReference type="EMBL" id="KAK0040898.1"/>
    </source>
</evidence>
<proteinExistence type="predicted"/>
<accession>A0AAD8AS94</accession>
<reference evidence="1" key="1">
    <citation type="journal article" date="2023" name="PLoS Negl. Trop. Dis.">
        <title>A genome sequence for Biomphalaria pfeifferi, the major vector snail for the human-infecting parasite Schistosoma mansoni.</title>
        <authorList>
            <person name="Bu L."/>
            <person name="Lu L."/>
            <person name="Laidemitt M.R."/>
            <person name="Zhang S.M."/>
            <person name="Mutuku M."/>
            <person name="Mkoji G."/>
            <person name="Steinauer M."/>
            <person name="Loker E.S."/>
        </authorList>
    </citation>
    <scope>NUCLEOTIDE SEQUENCE</scope>
    <source>
        <strain evidence="1">KasaAsao</strain>
    </source>
</reference>
<comment type="caution">
    <text evidence="1">The sequence shown here is derived from an EMBL/GenBank/DDBJ whole genome shotgun (WGS) entry which is preliminary data.</text>
</comment>
<evidence type="ECO:0000313" key="2">
    <source>
        <dbReference type="Proteomes" id="UP001233172"/>
    </source>
</evidence>
<dbReference type="EMBL" id="JASAOG010000298">
    <property type="protein sequence ID" value="KAK0040898.1"/>
    <property type="molecule type" value="Genomic_DNA"/>
</dbReference>
<dbReference type="AlphaFoldDB" id="A0AAD8AS94"/>
<sequence>VSLWFVRVVCTLDNRVDDPELEDGGGLTCHGIAPIAVSVRDDITTHVLCAPLSTCTR</sequence>
<dbReference type="Proteomes" id="UP001233172">
    <property type="component" value="Unassembled WGS sequence"/>
</dbReference>
<organism evidence="1 2">
    <name type="scientific">Biomphalaria pfeifferi</name>
    <name type="common">Bloodfluke planorb</name>
    <name type="synonym">Freshwater snail</name>
    <dbReference type="NCBI Taxonomy" id="112525"/>
    <lineage>
        <taxon>Eukaryota</taxon>
        <taxon>Metazoa</taxon>
        <taxon>Spiralia</taxon>
        <taxon>Lophotrochozoa</taxon>
        <taxon>Mollusca</taxon>
        <taxon>Gastropoda</taxon>
        <taxon>Heterobranchia</taxon>
        <taxon>Euthyneura</taxon>
        <taxon>Panpulmonata</taxon>
        <taxon>Hygrophila</taxon>
        <taxon>Lymnaeoidea</taxon>
        <taxon>Planorbidae</taxon>
        <taxon>Biomphalaria</taxon>
    </lineage>
</organism>
<keyword evidence="2" id="KW-1185">Reference proteome</keyword>
<reference evidence="1" key="2">
    <citation type="submission" date="2023-04" db="EMBL/GenBank/DDBJ databases">
        <authorList>
            <person name="Bu L."/>
            <person name="Lu L."/>
            <person name="Laidemitt M.R."/>
            <person name="Zhang S.M."/>
            <person name="Mutuku M."/>
            <person name="Mkoji G."/>
            <person name="Steinauer M."/>
            <person name="Loker E.S."/>
        </authorList>
    </citation>
    <scope>NUCLEOTIDE SEQUENCE</scope>
    <source>
        <strain evidence="1">KasaAsao</strain>
        <tissue evidence="1">Whole Snail</tissue>
    </source>
</reference>
<feature type="non-terminal residue" evidence="1">
    <location>
        <position position="1"/>
    </location>
</feature>